<sequence length="138" mass="15584">MEETIKAQSLQIQRLKDEVSILKGRRRLELKLQSIGLEEKILKWILDFLRNRVHHVRLFDAHGNPILSSSQLVISEVPQGSALGPTMFNIFINDAPLALKSKMTLYTDDSKAIGPASTLEDTSQLQKDLDLLSMWAKS</sequence>
<comment type="caution">
    <text evidence="1">The sequence shown here is derived from an EMBL/GenBank/DDBJ whole genome shotgun (WGS) entry which is preliminary data.</text>
</comment>
<evidence type="ECO:0008006" key="3">
    <source>
        <dbReference type="Google" id="ProtNLM"/>
    </source>
</evidence>
<accession>A0AA88I6I5</accession>
<dbReference type="EMBL" id="JAVRJZ010000012">
    <property type="protein sequence ID" value="KAK2716212.1"/>
    <property type="molecule type" value="Genomic_DNA"/>
</dbReference>
<gene>
    <name evidence="1" type="ORF">QYM36_010702</name>
</gene>
<keyword evidence="2" id="KW-1185">Reference proteome</keyword>
<protein>
    <recommendedName>
        <fullName evidence="3">Reverse transcriptase domain-containing protein</fullName>
    </recommendedName>
</protein>
<dbReference type="PANTHER" id="PTHR33332">
    <property type="entry name" value="REVERSE TRANSCRIPTASE DOMAIN-CONTAINING PROTEIN"/>
    <property type="match status" value="1"/>
</dbReference>
<organism evidence="1 2">
    <name type="scientific">Artemia franciscana</name>
    <name type="common">Brine shrimp</name>
    <name type="synonym">Artemia sanfranciscana</name>
    <dbReference type="NCBI Taxonomy" id="6661"/>
    <lineage>
        <taxon>Eukaryota</taxon>
        <taxon>Metazoa</taxon>
        <taxon>Ecdysozoa</taxon>
        <taxon>Arthropoda</taxon>
        <taxon>Crustacea</taxon>
        <taxon>Branchiopoda</taxon>
        <taxon>Anostraca</taxon>
        <taxon>Artemiidae</taxon>
        <taxon>Artemia</taxon>
    </lineage>
</organism>
<evidence type="ECO:0000313" key="1">
    <source>
        <dbReference type="EMBL" id="KAK2716212.1"/>
    </source>
</evidence>
<proteinExistence type="predicted"/>
<evidence type="ECO:0000313" key="2">
    <source>
        <dbReference type="Proteomes" id="UP001187531"/>
    </source>
</evidence>
<reference evidence="1" key="1">
    <citation type="submission" date="2023-07" db="EMBL/GenBank/DDBJ databases">
        <title>Chromosome-level genome assembly of Artemia franciscana.</title>
        <authorList>
            <person name="Jo E."/>
        </authorList>
    </citation>
    <scope>NUCLEOTIDE SEQUENCE</scope>
    <source>
        <tissue evidence="1">Whole body</tissue>
    </source>
</reference>
<dbReference type="Proteomes" id="UP001187531">
    <property type="component" value="Unassembled WGS sequence"/>
</dbReference>
<name>A0AA88I6I5_ARTSF</name>
<dbReference type="AlphaFoldDB" id="A0AA88I6I5"/>